<evidence type="ECO:0000313" key="3">
    <source>
        <dbReference type="EMBL" id="KAF5833345.1"/>
    </source>
</evidence>
<feature type="compositionally biased region" description="Pro residues" evidence="1">
    <location>
        <begin position="543"/>
        <end position="554"/>
    </location>
</feature>
<evidence type="ECO:0000313" key="4">
    <source>
        <dbReference type="Proteomes" id="UP000815325"/>
    </source>
</evidence>
<dbReference type="Gene3D" id="1.20.5.170">
    <property type="match status" value="1"/>
</dbReference>
<feature type="compositionally biased region" description="Polar residues" evidence="1">
    <location>
        <begin position="588"/>
        <end position="603"/>
    </location>
</feature>
<dbReference type="PROSITE" id="PS50217">
    <property type="entry name" value="BZIP"/>
    <property type="match status" value="1"/>
</dbReference>
<accession>A0ABQ7GFH0</accession>
<protein>
    <recommendedName>
        <fullName evidence="2">BZIP domain-containing protein</fullName>
    </recommendedName>
</protein>
<comment type="caution">
    <text evidence="3">The sequence shown here is derived from an EMBL/GenBank/DDBJ whole genome shotgun (WGS) entry which is preliminary data.</text>
</comment>
<keyword evidence="4" id="KW-1185">Reference proteome</keyword>
<dbReference type="CDD" id="cd14686">
    <property type="entry name" value="bZIP"/>
    <property type="match status" value="1"/>
</dbReference>
<feature type="compositionally biased region" description="Polar residues" evidence="1">
    <location>
        <begin position="471"/>
        <end position="482"/>
    </location>
</feature>
<name>A0ABQ7GFH0_DUNSA</name>
<feature type="region of interest" description="Disordered" evidence="1">
    <location>
        <begin position="293"/>
        <end position="650"/>
    </location>
</feature>
<dbReference type="InterPro" id="IPR046347">
    <property type="entry name" value="bZIP_sf"/>
</dbReference>
<proteinExistence type="predicted"/>
<organism evidence="3 4">
    <name type="scientific">Dunaliella salina</name>
    <name type="common">Green alga</name>
    <name type="synonym">Protococcus salinus</name>
    <dbReference type="NCBI Taxonomy" id="3046"/>
    <lineage>
        <taxon>Eukaryota</taxon>
        <taxon>Viridiplantae</taxon>
        <taxon>Chlorophyta</taxon>
        <taxon>core chlorophytes</taxon>
        <taxon>Chlorophyceae</taxon>
        <taxon>CS clade</taxon>
        <taxon>Chlamydomonadales</taxon>
        <taxon>Dunaliellaceae</taxon>
        <taxon>Dunaliella</taxon>
    </lineage>
</organism>
<feature type="compositionally biased region" description="Low complexity" evidence="1">
    <location>
        <begin position="338"/>
        <end position="366"/>
    </location>
</feature>
<reference evidence="3" key="1">
    <citation type="submission" date="2017-08" db="EMBL/GenBank/DDBJ databases">
        <authorList>
            <person name="Polle J.E."/>
            <person name="Barry K."/>
            <person name="Cushman J."/>
            <person name="Schmutz J."/>
            <person name="Tran D."/>
            <person name="Hathwaick L.T."/>
            <person name="Yim W.C."/>
            <person name="Jenkins J."/>
            <person name="Mckie-Krisberg Z.M."/>
            <person name="Prochnik S."/>
            <person name="Lindquist E."/>
            <person name="Dockter R.B."/>
            <person name="Adam C."/>
            <person name="Molina H."/>
            <person name="Bunkerborg J."/>
            <person name="Jin E."/>
            <person name="Buchheim M."/>
            <person name="Magnuson J."/>
        </authorList>
    </citation>
    <scope>NUCLEOTIDE SEQUENCE</scope>
    <source>
        <strain evidence="3">CCAP 19/18</strain>
    </source>
</reference>
<dbReference type="InterPro" id="IPR004827">
    <property type="entry name" value="bZIP"/>
</dbReference>
<sequence length="719" mass="75952">MLPRLNGTLPGIFPQSMPISDANLAAQMLAAPDDYGLHEKTKGQALGPAATAAAEAFGMGDFDDLDNADDEENMSFDQHVENLQGILDAACIPPLPVPLRTLMEACCAGAKSSRGVVQPTARDLTSHIPPDQRASAMARIRREKNRQAARKCRSKRIRCTNETEQRLNELHHANRLLQQELFGWQARFAREGQKRELLKLTIHQHWIKDGRQTDVLRQALPAGIHTAADLICAIEAGNLDVQDLLARLQGLHPQPDLSMPTHASSPPLSHMSSRAKSADFLLQPAALQGGAKLLQGAPPQDRGLAAYVGPTRPTAQDDSPHQHASRGVPTSPLKPCTPSAAEAAAPAPSEQPAAQPSTLAAAGGPEAMPPPFLGAQQAASPRPAQVVLQPPSKATLAQTPSPEVAAAGPPGPAWQILPDQPEPASKDPPSFKDPPASQGPPASGHAAPLDVPEHSLPIAKSHAPGAPCHTLSAQGPPTSHQATVPHGIASPPTRTGQTTAVPSIPPHLRNTAPGGPASLNPGVRAQKPRTDHRGQYTPAPARARPPPPPPPMVSMPPLSGFSSGASPPQPAQPRSCLTPLQLKPSPALLSSNCALQQGCSSNPPYAHDRNAPQQQQQQQPQQQQPQQQQQQPQQQDVSAAPWPCAQGMLSLPEGGTPLAFALKELLELAAKLPGICKEETPGTTLKLQQGPCRPVHQKRAAAHTSCELAPTKRMKLEDD</sequence>
<dbReference type="EMBL" id="MU069816">
    <property type="protein sequence ID" value="KAF5833345.1"/>
    <property type="molecule type" value="Genomic_DNA"/>
</dbReference>
<dbReference type="SUPFAM" id="SSF57959">
    <property type="entry name" value="Leucine zipper domain"/>
    <property type="match status" value="1"/>
</dbReference>
<evidence type="ECO:0000256" key="1">
    <source>
        <dbReference type="SAM" id="MobiDB-lite"/>
    </source>
</evidence>
<evidence type="ECO:0000259" key="2">
    <source>
        <dbReference type="PROSITE" id="PS50217"/>
    </source>
</evidence>
<feature type="compositionally biased region" description="Low complexity" evidence="1">
    <location>
        <begin position="612"/>
        <end position="635"/>
    </location>
</feature>
<feature type="compositionally biased region" description="Polar residues" evidence="1">
    <location>
        <begin position="492"/>
        <end position="501"/>
    </location>
</feature>
<dbReference type="Pfam" id="PF07716">
    <property type="entry name" value="bZIP_2"/>
    <property type="match status" value="1"/>
</dbReference>
<gene>
    <name evidence="3" type="ORF">DUNSADRAFT_10386</name>
</gene>
<feature type="domain" description="BZIP" evidence="2">
    <location>
        <begin position="141"/>
        <end position="181"/>
    </location>
</feature>
<dbReference type="Proteomes" id="UP000815325">
    <property type="component" value="Unassembled WGS sequence"/>
</dbReference>